<feature type="domain" description="Cadherin-like" evidence="1">
    <location>
        <begin position="5"/>
        <end position="41"/>
    </location>
</feature>
<accession>A0A7D5SAX3</accession>
<name>A0A7D5SAX3_9PROT</name>
<evidence type="ECO:0000313" key="3">
    <source>
        <dbReference type="Proteomes" id="UP000509684"/>
    </source>
</evidence>
<reference evidence="2 3" key="1">
    <citation type="journal article" date="2019" name="Microbiome">
        <title>Annotated bacterial chromosomes from frame-shift-corrected long-read metagenomic data.</title>
        <authorList>
            <person name="Arumugam K."/>
            <person name="Bagci C."/>
            <person name="Bessarab I."/>
            <person name="Beier S."/>
            <person name="Buchfink B."/>
            <person name="Gorska A."/>
            <person name="Qiu G."/>
            <person name="Huson D.H."/>
            <person name="Williams R.B.H."/>
        </authorList>
    </citation>
    <scope>NUCLEOTIDE SEQUENCE [LARGE SCALE GENOMIC DNA]</scope>
    <source>
        <strain evidence="2">SSA1</strain>
    </source>
</reference>
<sequence length="67" mass="7063">MTPFADGHFNFTPTTGFTGTFSFTYTVGDGFGGSAWNGQALPVAPPVGCQHVPRVTERVDGELEAGR</sequence>
<proteinExistence type="predicted"/>
<evidence type="ECO:0000313" key="2">
    <source>
        <dbReference type="EMBL" id="QLH50560.1"/>
    </source>
</evidence>
<dbReference type="Gene3D" id="2.60.40.2810">
    <property type="match status" value="1"/>
</dbReference>
<dbReference type="AlphaFoldDB" id="A0A7D5SAX3"/>
<dbReference type="Proteomes" id="UP000509684">
    <property type="component" value="Chromosome"/>
</dbReference>
<protein>
    <submittedName>
        <fullName evidence="2">Cadherin-like domain-containing protein</fullName>
    </submittedName>
</protein>
<evidence type="ECO:0000259" key="1">
    <source>
        <dbReference type="Pfam" id="PF17892"/>
    </source>
</evidence>
<dbReference type="InterPro" id="IPR041690">
    <property type="entry name" value="Cadherin_5"/>
</dbReference>
<gene>
    <name evidence="2" type="ORF">HWD57_12775</name>
</gene>
<dbReference type="EMBL" id="CP058708">
    <property type="protein sequence ID" value="QLH50560.1"/>
    <property type="molecule type" value="Genomic_DNA"/>
</dbReference>
<organism evidence="2 3">
    <name type="scientific">Candidatus Accumulibacter cognatus</name>
    <dbReference type="NCBI Taxonomy" id="2954383"/>
    <lineage>
        <taxon>Bacteria</taxon>
        <taxon>Pseudomonadati</taxon>
        <taxon>Pseudomonadota</taxon>
        <taxon>Betaproteobacteria</taxon>
        <taxon>Candidatus Accumulibacter</taxon>
    </lineage>
</organism>
<dbReference type="KEGG" id="acog:HWD57_12775"/>
<dbReference type="Pfam" id="PF17892">
    <property type="entry name" value="Cadherin_5"/>
    <property type="match status" value="1"/>
</dbReference>